<reference evidence="1 2" key="2">
    <citation type="journal article" date="2022" name="Mol. Ecol. Resour.">
        <title>The genomes of chicory, endive, great burdock and yacon provide insights into Asteraceae paleo-polyploidization history and plant inulin production.</title>
        <authorList>
            <person name="Fan W."/>
            <person name="Wang S."/>
            <person name="Wang H."/>
            <person name="Wang A."/>
            <person name="Jiang F."/>
            <person name="Liu H."/>
            <person name="Zhao H."/>
            <person name="Xu D."/>
            <person name="Zhang Y."/>
        </authorList>
    </citation>
    <scope>NUCLEOTIDE SEQUENCE [LARGE SCALE GENOMIC DNA]</scope>
    <source>
        <strain evidence="2">cv. Punajuju</strain>
        <tissue evidence="1">Leaves</tissue>
    </source>
</reference>
<sequence length="247" mass="28269">MVGEHVPHLQRTKLCDLKDEELDQNYVKKREQLKEVVASVIRPKIVQGKSINGNEFVSFLEKILDALNKGEIPSTGSLVEVFNKKFLEKCLKLYEDTMSKVSLPISMFKNFVMANQYRSSKLCKALYTTCKDKMDQLQVLRLPSMAKFNAGFLHCNQSFEKECVVPSKTIYEQRMVKVHSMWVAAEAYFAPSIVLTSHSPEGLHVFDDFREAYACLSHNTHIDDKEFRLHLGGTTVTKQPQWLTGQS</sequence>
<gene>
    <name evidence="1" type="ORF">L2E82_08164</name>
</gene>
<evidence type="ECO:0000313" key="2">
    <source>
        <dbReference type="Proteomes" id="UP001055811"/>
    </source>
</evidence>
<reference evidence="2" key="1">
    <citation type="journal article" date="2022" name="Mol. Ecol. Resour.">
        <title>The genomes of chicory, endive, great burdock and yacon provide insights into Asteraceae palaeo-polyploidization history and plant inulin production.</title>
        <authorList>
            <person name="Fan W."/>
            <person name="Wang S."/>
            <person name="Wang H."/>
            <person name="Wang A."/>
            <person name="Jiang F."/>
            <person name="Liu H."/>
            <person name="Zhao H."/>
            <person name="Xu D."/>
            <person name="Zhang Y."/>
        </authorList>
    </citation>
    <scope>NUCLEOTIDE SEQUENCE [LARGE SCALE GENOMIC DNA]</scope>
    <source>
        <strain evidence="2">cv. Punajuju</strain>
    </source>
</reference>
<keyword evidence="2" id="KW-1185">Reference proteome</keyword>
<dbReference type="Proteomes" id="UP001055811">
    <property type="component" value="Linkage Group LG02"/>
</dbReference>
<organism evidence="1 2">
    <name type="scientific">Cichorium intybus</name>
    <name type="common">Chicory</name>
    <dbReference type="NCBI Taxonomy" id="13427"/>
    <lineage>
        <taxon>Eukaryota</taxon>
        <taxon>Viridiplantae</taxon>
        <taxon>Streptophyta</taxon>
        <taxon>Embryophyta</taxon>
        <taxon>Tracheophyta</taxon>
        <taxon>Spermatophyta</taxon>
        <taxon>Magnoliopsida</taxon>
        <taxon>eudicotyledons</taxon>
        <taxon>Gunneridae</taxon>
        <taxon>Pentapetalae</taxon>
        <taxon>asterids</taxon>
        <taxon>campanulids</taxon>
        <taxon>Asterales</taxon>
        <taxon>Asteraceae</taxon>
        <taxon>Cichorioideae</taxon>
        <taxon>Cichorieae</taxon>
        <taxon>Cichoriinae</taxon>
        <taxon>Cichorium</taxon>
    </lineage>
</organism>
<name>A0ACB9G6U2_CICIN</name>
<evidence type="ECO:0000313" key="1">
    <source>
        <dbReference type="EMBL" id="KAI3778780.1"/>
    </source>
</evidence>
<proteinExistence type="predicted"/>
<accession>A0ACB9G6U2</accession>
<comment type="caution">
    <text evidence="1">The sequence shown here is derived from an EMBL/GenBank/DDBJ whole genome shotgun (WGS) entry which is preliminary data.</text>
</comment>
<protein>
    <submittedName>
        <fullName evidence="1">Uncharacterized protein</fullName>
    </submittedName>
</protein>
<dbReference type="EMBL" id="CM042010">
    <property type="protein sequence ID" value="KAI3778780.1"/>
    <property type="molecule type" value="Genomic_DNA"/>
</dbReference>